<dbReference type="GO" id="GO:0004252">
    <property type="term" value="F:serine-type endopeptidase activity"/>
    <property type="evidence" value="ECO:0007669"/>
    <property type="project" value="InterPro"/>
</dbReference>
<keyword evidence="10" id="KW-0574">Periplasm</keyword>
<dbReference type="EC" id="3.4.21.107" evidence="5"/>
<evidence type="ECO:0000256" key="17">
    <source>
        <dbReference type="SAM" id="MobiDB-lite"/>
    </source>
</evidence>
<dbReference type="Pfam" id="PF13365">
    <property type="entry name" value="Trypsin_2"/>
    <property type="match status" value="1"/>
</dbReference>
<dbReference type="PRINTS" id="PR00834">
    <property type="entry name" value="PROTEASES2C"/>
</dbReference>
<evidence type="ECO:0000256" key="8">
    <source>
        <dbReference type="ARBA" id="ARBA00022729"/>
    </source>
</evidence>
<reference evidence="19 20" key="1">
    <citation type="journal article" date="2018" name="Nat. Biotechnol.">
        <title>A standardized bacterial taxonomy based on genome phylogeny substantially revises the tree of life.</title>
        <authorList>
            <person name="Parks D.H."/>
            <person name="Chuvochina M."/>
            <person name="Waite D.W."/>
            <person name="Rinke C."/>
            <person name="Skarshewski A."/>
            <person name="Chaumeil P.A."/>
            <person name="Hugenholtz P."/>
        </authorList>
    </citation>
    <scope>NUCLEOTIDE SEQUENCE [LARGE SCALE GENOMIC DNA]</scope>
    <source>
        <strain evidence="19">UBA9049</strain>
    </source>
</reference>
<comment type="similarity">
    <text evidence="4">Belongs to the peptidase S1C family.</text>
</comment>
<evidence type="ECO:0000256" key="13">
    <source>
        <dbReference type="ARBA" id="ARBA00023016"/>
    </source>
</evidence>
<gene>
    <name evidence="19" type="ORF">DCF82_08395</name>
</gene>
<evidence type="ECO:0000256" key="14">
    <source>
        <dbReference type="ARBA" id="ARBA00032850"/>
    </source>
</evidence>
<dbReference type="InterPro" id="IPR011782">
    <property type="entry name" value="Pept_S1C_Do"/>
</dbReference>
<keyword evidence="12" id="KW-0720">Serine protease</keyword>
<accession>A0A3B8WJH9</accession>
<dbReference type="Proteomes" id="UP000261325">
    <property type="component" value="Unassembled WGS sequence"/>
</dbReference>
<keyword evidence="13" id="KW-0346">Stress response</keyword>
<name>A0A3B8WJH9_MARNT</name>
<dbReference type="Pfam" id="PF17820">
    <property type="entry name" value="PDZ_6"/>
    <property type="match status" value="1"/>
</dbReference>
<evidence type="ECO:0000313" key="19">
    <source>
        <dbReference type="EMBL" id="HAC27818.1"/>
    </source>
</evidence>
<dbReference type="GO" id="GO:0042597">
    <property type="term" value="C:periplasmic space"/>
    <property type="evidence" value="ECO:0007669"/>
    <property type="project" value="UniProtKB-SubCell"/>
</dbReference>
<evidence type="ECO:0000256" key="16">
    <source>
        <dbReference type="PIRSR" id="PIRSR611782-2"/>
    </source>
</evidence>
<protein>
    <recommendedName>
        <fullName evidence="6">Probable periplasmic serine endoprotease DegP-like</fullName>
        <ecNumber evidence="5">3.4.21.107</ecNumber>
    </recommendedName>
    <alternativeName>
        <fullName evidence="14">Protease Do</fullName>
    </alternativeName>
</protein>
<evidence type="ECO:0000256" key="10">
    <source>
        <dbReference type="ARBA" id="ARBA00022764"/>
    </source>
</evidence>
<sequence>MPLFLNGDIPVRRKRFLTLTALPIALWLFFSGGATSNATTALPPQVKETLETVPLSGFADLVTRVKPAVVNISTKSRARAVPSGPTALDPRSTSPRLPGGPLEMDNFLRRFFDSEPMHPRNRARRSLGSGFLIDAEGLIVTNRHVIEDASEITVVLDDGRSFPAVLQGEDDKTDLALLKINAVNDQPFPYVRFGDSTLARVGDWVLAIGNPFGLGGTTTSGIISARGRNINSGPYDDYIQVDASINRGNSGGPLFNTKGEVIGVNTAIFSPNGGNVGIGFAIPANVVTEIVAHLESHGEVRRGWLGIQIQSVTPAIAESFNHTETGGVLVSAVNPNGPAARAGIEIGDIIISFNDIDTRRPRQLQHQVIRTPPGIEVGLVVWRETQKIRLTTTVTLMPTDMNMAATVPTLTEKLERWGIELAAIDDDARRQHQIDASTKGVLIQHVATNSPGERKGLKAGDVIVRIGRTVVTTTGDVINQIARARDTGQRAMVFLILRQHATRFVPFNLT</sequence>
<feature type="active site" description="Charge relay system" evidence="15">
    <location>
        <position position="250"/>
    </location>
</feature>
<feature type="binding site" evidence="16">
    <location>
        <position position="144"/>
    </location>
    <ligand>
        <name>substrate</name>
    </ligand>
</feature>
<dbReference type="InterPro" id="IPR001478">
    <property type="entry name" value="PDZ"/>
</dbReference>
<comment type="subcellular location">
    <subcellularLocation>
        <location evidence="3">Periplasm</location>
    </subcellularLocation>
</comment>
<dbReference type="SUPFAM" id="SSF50156">
    <property type="entry name" value="PDZ domain-like"/>
    <property type="match status" value="2"/>
</dbReference>
<dbReference type="InterPro" id="IPR001940">
    <property type="entry name" value="Peptidase_S1C"/>
</dbReference>
<dbReference type="Pfam" id="PF13180">
    <property type="entry name" value="PDZ_2"/>
    <property type="match status" value="1"/>
</dbReference>
<evidence type="ECO:0000256" key="6">
    <source>
        <dbReference type="ARBA" id="ARBA00013958"/>
    </source>
</evidence>
<evidence type="ECO:0000313" key="20">
    <source>
        <dbReference type="Proteomes" id="UP000261325"/>
    </source>
</evidence>
<comment type="caution">
    <text evidence="19">The sequence shown here is derived from an EMBL/GenBank/DDBJ whole genome shotgun (WGS) entry which is preliminary data.</text>
</comment>
<dbReference type="CDD" id="cd10839">
    <property type="entry name" value="cpPDZ1_DegP-like"/>
    <property type="match status" value="1"/>
</dbReference>
<evidence type="ECO:0000259" key="18">
    <source>
        <dbReference type="PROSITE" id="PS50106"/>
    </source>
</evidence>
<evidence type="ECO:0000256" key="2">
    <source>
        <dbReference type="ARBA" id="ARBA00002610"/>
    </source>
</evidence>
<evidence type="ECO:0000256" key="1">
    <source>
        <dbReference type="ARBA" id="ARBA00001772"/>
    </source>
</evidence>
<dbReference type="SMART" id="SM00228">
    <property type="entry name" value="PDZ"/>
    <property type="match status" value="2"/>
</dbReference>
<keyword evidence="11" id="KW-0378">Hydrolase</keyword>
<feature type="active site" description="Charge relay system" evidence="15">
    <location>
        <position position="174"/>
    </location>
</feature>
<dbReference type="FunFam" id="2.40.10.120:FF:000007">
    <property type="entry name" value="Periplasmic serine endoprotease DegP-like"/>
    <property type="match status" value="1"/>
</dbReference>
<comment type="catalytic activity">
    <reaction evidence="1">
        <text>Acts on substrates that are at least partially unfolded. The cleavage site P1 residue is normally between a pair of hydrophobic residues, such as Val-|-Val.</text>
        <dbReference type="EC" id="3.4.21.107"/>
    </reaction>
</comment>
<dbReference type="InterPro" id="IPR009003">
    <property type="entry name" value="Peptidase_S1_PA"/>
</dbReference>
<dbReference type="PANTHER" id="PTHR22939:SF130">
    <property type="entry name" value="PERIPLASMIC SERINE ENDOPROTEASE DEGP-LIKE-RELATED"/>
    <property type="match status" value="1"/>
</dbReference>
<evidence type="ECO:0000256" key="11">
    <source>
        <dbReference type="ARBA" id="ARBA00022801"/>
    </source>
</evidence>
<comment type="function">
    <text evidence="2">Might be efficient in the degradation of transiently denatured and unfolded proteins which accumulate in the periplasm following stress conditions.</text>
</comment>
<evidence type="ECO:0000256" key="12">
    <source>
        <dbReference type="ARBA" id="ARBA00022825"/>
    </source>
</evidence>
<evidence type="ECO:0000256" key="3">
    <source>
        <dbReference type="ARBA" id="ARBA00004418"/>
    </source>
</evidence>
<feature type="domain" description="PDZ" evidence="18">
    <location>
        <begin position="289"/>
        <end position="359"/>
    </location>
</feature>
<keyword evidence="8" id="KW-0732">Signal</keyword>
<dbReference type="NCBIfam" id="TIGR02037">
    <property type="entry name" value="degP_htrA_DO"/>
    <property type="match status" value="1"/>
</dbReference>
<dbReference type="InterPro" id="IPR036034">
    <property type="entry name" value="PDZ_sf"/>
</dbReference>
<dbReference type="InterPro" id="IPR041489">
    <property type="entry name" value="PDZ_6"/>
</dbReference>
<feature type="region of interest" description="Disordered" evidence="17">
    <location>
        <begin position="80"/>
        <end position="99"/>
    </location>
</feature>
<dbReference type="AlphaFoldDB" id="A0A3B8WJH9"/>
<dbReference type="Gene3D" id="2.30.42.10">
    <property type="match status" value="2"/>
</dbReference>
<organism evidence="19 20">
    <name type="scientific">Marinobacter nauticus</name>
    <name type="common">Marinobacter hydrocarbonoclasticus</name>
    <name type="synonym">Marinobacter aquaeolei</name>
    <dbReference type="NCBI Taxonomy" id="2743"/>
    <lineage>
        <taxon>Bacteria</taxon>
        <taxon>Pseudomonadati</taxon>
        <taxon>Pseudomonadota</taxon>
        <taxon>Gammaproteobacteria</taxon>
        <taxon>Pseudomonadales</taxon>
        <taxon>Marinobacteraceae</taxon>
        <taxon>Marinobacter</taxon>
    </lineage>
</organism>
<keyword evidence="9" id="KW-0677">Repeat</keyword>
<proteinExistence type="inferred from homology"/>
<dbReference type="PROSITE" id="PS50106">
    <property type="entry name" value="PDZ"/>
    <property type="match status" value="2"/>
</dbReference>
<dbReference type="PANTHER" id="PTHR22939">
    <property type="entry name" value="SERINE PROTEASE FAMILY S1C HTRA-RELATED"/>
    <property type="match status" value="1"/>
</dbReference>
<evidence type="ECO:0000256" key="4">
    <source>
        <dbReference type="ARBA" id="ARBA00010541"/>
    </source>
</evidence>
<evidence type="ECO:0000256" key="7">
    <source>
        <dbReference type="ARBA" id="ARBA00022670"/>
    </source>
</evidence>
<dbReference type="GO" id="GO:0006508">
    <property type="term" value="P:proteolysis"/>
    <property type="evidence" value="ECO:0007669"/>
    <property type="project" value="UniProtKB-KW"/>
</dbReference>
<evidence type="ECO:0000256" key="5">
    <source>
        <dbReference type="ARBA" id="ARBA00013035"/>
    </source>
</evidence>
<feature type="binding site" evidence="16">
    <location>
        <position position="174"/>
    </location>
    <ligand>
        <name>substrate</name>
    </ligand>
</feature>
<feature type="active site" description="Charge relay system" evidence="15">
    <location>
        <position position="144"/>
    </location>
</feature>
<dbReference type="Gene3D" id="2.40.10.120">
    <property type="match status" value="1"/>
</dbReference>
<evidence type="ECO:0000256" key="15">
    <source>
        <dbReference type="PIRSR" id="PIRSR611782-1"/>
    </source>
</evidence>
<evidence type="ECO:0000256" key="9">
    <source>
        <dbReference type="ARBA" id="ARBA00022737"/>
    </source>
</evidence>
<keyword evidence="7" id="KW-0645">Protease</keyword>
<feature type="binding site" evidence="16">
    <location>
        <begin position="248"/>
        <end position="250"/>
    </location>
    <ligand>
        <name>substrate</name>
    </ligand>
</feature>
<feature type="domain" description="PDZ" evidence="18">
    <location>
        <begin position="393"/>
        <end position="466"/>
    </location>
</feature>
<dbReference type="SUPFAM" id="SSF50494">
    <property type="entry name" value="Trypsin-like serine proteases"/>
    <property type="match status" value="1"/>
</dbReference>
<dbReference type="EMBL" id="DLYI01000106">
    <property type="protein sequence ID" value="HAC27818.1"/>
    <property type="molecule type" value="Genomic_DNA"/>
</dbReference>